<name>A0ABX8JFX9_9BACT</name>
<organism evidence="2 3">
    <name type="scientific">Geomonas diazotrophica</name>
    <dbReference type="NCBI Taxonomy" id="2843197"/>
    <lineage>
        <taxon>Bacteria</taxon>
        <taxon>Pseudomonadati</taxon>
        <taxon>Thermodesulfobacteriota</taxon>
        <taxon>Desulfuromonadia</taxon>
        <taxon>Geobacterales</taxon>
        <taxon>Geobacteraceae</taxon>
        <taxon>Geomonas</taxon>
    </lineage>
</organism>
<proteinExistence type="predicted"/>
<dbReference type="Pfam" id="PF03243">
    <property type="entry name" value="MerB"/>
    <property type="match status" value="1"/>
</dbReference>
<keyword evidence="3" id="KW-1185">Reference proteome</keyword>
<dbReference type="Pfam" id="PF12324">
    <property type="entry name" value="HTH_15"/>
    <property type="match status" value="1"/>
</dbReference>
<protein>
    <submittedName>
        <fullName evidence="2">Alkylmercury lyase MerB</fullName>
    </submittedName>
</protein>
<gene>
    <name evidence="2" type="primary">merB</name>
    <name evidence="2" type="ORF">KP005_12045</name>
</gene>
<dbReference type="EMBL" id="CP076724">
    <property type="protein sequence ID" value="QWV96112.1"/>
    <property type="molecule type" value="Genomic_DNA"/>
</dbReference>
<evidence type="ECO:0000313" key="2">
    <source>
        <dbReference type="EMBL" id="QWV96112.1"/>
    </source>
</evidence>
<dbReference type="InterPro" id="IPR024259">
    <property type="entry name" value="MerB_HTH_dom"/>
</dbReference>
<evidence type="ECO:0000313" key="3">
    <source>
        <dbReference type="Proteomes" id="UP000683493"/>
    </source>
</evidence>
<accession>A0ABX8JFX9</accession>
<dbReference type="GO" id="GO:0016829">
    <property type="term" value="F:lyase activity"/>
    <property type="evidence" value="ECO:0007669"/>
    <property type="project" value="UniProtKB-KW"/>
</dbReference>
<evidence type="ECO:0000259" key="1">
    <source>
        <dbReference type="Pfam" id="PF12324"/>
    </source>
</evidence>
<keyword evidence="2" id="KW-0456">Lyase</keyword>
<dbReference type="Proteomes" id="UP000683493">
    <property type="component" value="Chromosome"/>
</dbReference>
<sequence>MIRREGIAMVDVNAFDAVQAGLNCDHPEVWLFLLRALSKGQPVSRTSIAEALAMSLPDVEVALGTFADTVYDDNGDIVACGLSLLPTPHSFKVCGKELYTWCALDALMYPRALDQVVQVESRCPVTGSRVCLTVGPTGVSYVSPAEVVLSMVIHGKKGGCCNVRSSFCSGVHFISSKKAAATWMSQHPDAFILSVPEAWQLGNTVVQRRLEGAAGVTGHD</sequence>
<dbReference type="NCBIfam" id="NF009710">
    <property type="entry name" value="PRK13239.1"/>
    <property type="match status" value="1"/>
</dbReference>
<feature type="domain" description="Alkylmercury lyase helix-turn-helix" evidence="1">
    <location>
        <begin position="30"/>
        <end position="81"/>
    </location>
</feature>
<dbReference type="InterPro" id="IPR004927">
    <property type="entry name" value="MerB"/>
</dbReference>
<reference evidence="2 3" key="1">
    <citation type="submission" date="2021-06" db="EMBL/GenBank/DDBJ databases">
        <title>Gemonas diversity in paddy soil.</title>
        <authorList>
            <person name="Liu G."/>
        </authorList>
    </citation>
    <scope>NUCLEOTIDE SEQUENCE [LARGE SCALE GENOMIC DNA]</scope>
    <source>
        <strain evidence="2 3">RG29</strain>
    </source>
</reference>